<dbReference type="Proteomes" id="UP001194746">
    <property type="component" value="Unassembled WGS sequence"/>
</dbReference>
<keyword evidence="3" id="KW-1185">Reference proteome</keyword>
<evidence type="ECO:0000259" key="1">
    <source>
        <dbReference type="Pfam" id="PF20231"/>
    </source>
</evidence>
<gene>
    <name evidence="2" type="ORF">FE257_005506</name>
</gene>
<feature type="domain" description="DUF6589" evidence="1">
    <location>
        <begin position="1"/>
        <end position="90"/>
    </location>
</feature>
<dbReference type="InterPro" id="IPR046496">
    <property type="entry name" value="DUF6589"/>
</dbReference>
<dbReference type="EMBL" id="VCAU01000233">
    <property type="protein sequence ID" value="KAF9882711.1"/>
    <property type="molecule type" value="Genomic_DNA"/>
</dbReference>
<organism evidence="2 3">
    <name type="scientific">Aspergillus nanangensis</name>
    <dbReference type="NCBI Taxonomy" id="2582783"/>
    <lineage>
        <taxon>Eukaryota</taxon>
        <taxon>Fungi</taxon>
        <taxon>Dikarya</taxon>
        <taxon>Ascomycota</taxon>
        <taxon>Pezizomycotina</taxon>
        <taxon>Eurotiomycetes</taxon>
        <taxon>Eurotiomycetidae</taxon>
        <taxon>Eurotiales</taxon>
        <taxon>Aspergillaceae</taxon>
        <taxon>Aspergillus</taxon>
        <taxon>Aspergillus subgen. Circumdati</taxon>
    </lineage>
</organism>
<dbReference type="Pfam" id="PF20231">
    <property type="entry name" value="DUF6589"/>
    <property type="match status" value="1"/>
</dbReference>
<proteinExistence type="predicted"/>
<accession>A0AAD4CA93</accession>
<name>A0AAD4CA93_ASPNN</name>
<reference evidence="2" key="1">
    <citation type="journal article" date="2019" name="Beilstein J. Org. Chem.">
        <title>Nanangenines: drimane sesquiterpenoids as the dominant metabolite cohort of a novel Australian fungus, Aspergillus nanangensis.</title>
        <authorList>
            <person name="Lacey H.J."/>
            <person name="Gilchrist C.L.M."/>
            <person name="Crombie A."/>
            <person name="Kalaitzis J.A."/>
            <person name="Vuong D."/>
            <person name="Rutledge P.J."/>
            <person name="Turner P."/>
            <person name="Pitt J.I."/>
            <person name="Lacey E."/>
            <person name="Chooi Y.H."/>
            <person name="Piggott A.M."/>
        </authorList>
    </citation>
    <scope>NUCLEOTIDE SEQUENCE</scope>
    <source>
        <strain evidence="2">MST-FP2251</strain>
    </source>
</reference>
<comment type="caution">
    <text evidence="2">The sequence shown here is derived from an EMBL/GenBank/DDBJ whole genome shotgun (WGS) entry which is preliminary data.</text>
</comment>
<sequence>MLYFQKLLTTSASPVLQRAILANSLINLRGHQDSWFETDRMMEFHIEDMKEIFKAKRGSTIHLDYLFQYCSLNSSFFRLLRSEIERIFHVHVNPEHTVKSATYDLTIMAETGPPGFVGEIMKKFNSRELRGYGIESEELEESETGDLPVDFFVLEDTG</sequence>
<evidence type="ECO:0000313" key="3">
    <source>
        <dbReference type="Proteomes" id="UP001194746"/>
    </source>
</evidence>
<evidence type="ECO:0000313" key="2">
    <source>
        <dbReference type="EMBL" id="KAF9882711.1"/>
    </source>
</evidence>
<dbReference type="AlphaFoldDB" id="A0AAD4CA93"/>
<reference evidence="2" key="2">
    <citation type="submission" date="2020-02" db="EMBL/GenBank/DDBJ databases">
        <authorList>
            <person name="Gilchrist C.L.M."/>
            <person name="Chooi Y.-H."/>
        </authorList>
    </citation>
    <scope>NUCLEOTIDE SEQUENCE</scope>
    <source>
        <strain evidence="2">MST-FP2251</strain>
    </source>
</reference>
<protein>
    <recommendedName>
        <fullName evidence="1">DUF6589 domain-containing protein</fullName>
    </recommendedName>
</protein>